<feature type="region of interest" description="Disordered" evidence="1">
    <location>
        <begin position="530"/>
        <end position="550"/>
    </location>
</feature>
<proteinExistence type="predicted"/>
<dbReference type="GO" id="GO:0032266">
    <property type="term" value="F:phosphatidylinositol-3-phosphate binding"/>
    <property type="evidence" value="ECO:0007669"/>
    <property type="project" value="InterPro"/>
</dbReference>
<keyword evidence="3" id="KW-1185">Reference proteome</keyword>
<name>A0A8X6JXR2_9ARAC</name>
<dbReference type="PANTHER" id="PTHR46591">
    <property type="entry name" value="ZINC FINGER FYVE DOMAIN-CONTAINING PROTEIN 26"/>
    <property type="match status" value="1"/>
</dbReference>
<dbReference type="PANTHER" id="PTHR46591:SF1">
    <property type="entry name" value="ZINC FINGER FYVE DOMAIN-CONTAINING PROTEIN 26"/>
    <property type="match status" value="1"/>
</dbReference>
<evidence type="ECO:0000256" key="1">
    <source>
        <dbReference type="SAM" id="MobiDB-lite"/>
    </source>
</evidence>
<dbReference type="GO" id="GO:0000724">
    <property type="term" value="P:double-strand break repair via homologous recombination"/>
    <property type="evidence" value="ECO:0007669"/>
    <property type="project" value="InterPro"/>
</dbReference>
<comment type="caution">
    <text evidence="2">The sequence shown here is derived from an EMBL/GenBank/DDBJ whole genome shotgun (WGS) entry which is preliminary data.</text>
</comment>
<evidence type="ECO:0000313" key="2">
    <source>
        <dbReference type="EMBL" id="GFS43562.1"/>
    </source>
</evidence>
<dbReference type="GO" id="GO:0005765">
    <property type="term" value="C:lysosomal membrane"/>
    <property type="evidence" value="ECO:0007669"/>
    <property type="project" value="TreeGrafter"/>
</dbReference>
<sequence length="625" mass="71624">MTEFLYREFCNHVYLGQWELARACALALINNETSKDSKQLLFTLQNIAKNPHLVRSAWTTVSNPSYFSFLSCQLLLDIKCPDEVKTWRKLADFHILLENFFQDSKSVLAELSSTHSHLLRFLNEVSGTKIIDSSFVISNESIFSLKNAFAENPIAISQLLNMIHVPKDLNVDSNINLVICDIHCQHLLKCLKSVKSTSVKSNKSNNLRESILNIYFLLSILPTFAIYMDVKRGIHEVFSFVLQLCESKILDINRVYQSFLCQSTPGLYQYFNDFQKNKLAHGSDEDFYSSKRFPKCFSSDGHFSHQNALLNSIDSSSHFLQDLMDFFMESIICGKWMYVENTLNDSLLSVLKPLLLILSWRICQNDASAMNVIQAVKDWNGLGFDPVLEKACQQLKLNTSLTDLCINLYKDLYPEAKHTDIHHKTRNILSNLQTQSTLKVIHSTFGLKNVPPERVTQMLSFTQVEKSAEYSNMSIRTAELPERASCLLQYVNEALWRYEVVKSGIFQGTFGMSPLQKKKPYLFQSQLSASSSDGTDVESKKRKKKKKQKRSFSSLKKESFAESSIIQCMLSSPEALLRYSLWSRNLTQAQQVIKLFHLETSNEAKELILIQELRRISGKLAKMKK</sequence>
<dbReference type="Proteomes" id="UP000886998">
    <property type="component" value="Unassembled WGS sequence"/>
</dbReference>
<dbReference type="GO" id="GO:0032465">
    <property type="term" value="P:regulation of cytokinesis"/>
    <property type="evidence" value="ECO:0007669"/>
    <property type="project" value="TreeGrafter"/>
</dbReference>
<dbReference type="GO" id="GO:0030496">
    <property type="term" value="C:midbody"/>
    <property type="evidence" value="ECO:0007669"/>
    <property type="project" value="TreeGrafter"/>
</dbReference>
<dbReference type="GO" id="GO:0005813">
    <property type="term" value="C:centrosome"/>
    <property type="evidence" value="ECO:0007669"/>
    <property type="project" value="TreeGrafter"/>
</dbReference>
<reference evidence="2" key="1">
    <citation type="submission" date="2020-08" db="EMBL/GenBank/DDBJ databases">
        <title>Multicomponent nature underlies the extraordinary mechanical properties of spider dragline silk.</title>
        <authorList>
            <person name="Kono N."/>
            <person name="Nakamura H."/>
            <person name="Mori M."/>
            <person name="Yoshida Y."/>
            <person name="Ohtoshi R."/>
            <person name="Malay A.D."/>
            <person name="Moran D.A.P."/>
            <person name="Tomita M."/>
            <person name="Numata K."/>
            <person name="Arakawa K."/>
        </authorList>
    </citation>
    <scope>NUCLEOTIDE SEQUENCE</scope>
</reference>
<dbReference type="GO" id="GO:0000281">
    <property type="term" value="P:mitotic cytokinesis"/>
    <property type="evidence" value="ECO:0007669"/>
    <property type="project" value="InterPro"/>
</dbReference>
<evidence type="ECO:0000313" key="3">
    <source>
        <dbReference type="Proteomes" id="UP000886998"/>
    </source>
</evidence>
<protein>
    <submittedName>
        <fullName evidence="2">Zinc finger FYVE domain-containing protein 26</fullName>
    </submittedName>
</protein>
<dbReference type="AlphaFoldDB" id="A0A8X6JXR2"/>
<accession>A0A8X6JXR2</accession>
<gene>
    <name evidence="2" type="primary">ZFYVE26_2</name>
    <name evidence="2" type="ORF">TNIN_293681</name>
</gene>
<dbReference type="EMBL" id="BMAV01025661">
    <property type="protein sequence ID" value="GFS43562.1"/>
    <property type="molecule type" value="Genomic_DNA"/>
</dbReference>
<feature type="compositionally biased region" description="Basic residues" evidence="1">
    <location>
        <begin position="540"/>
        <end position="550"/>
    </location>
</feature>
<dbReference type="InterPro" id="IPR028730">
    <property type="entry name" value="ZFYVE26"/>
</dbReference>
<dbReference type="OrthoDB" id="6514509at2759"/>
<organism evidence="2 3">
    <name type="scientific">Trichonephila inaurata madagascariensis</name>
    <dbReference type="NCBI Taxonomy" id="2747483"/>
    <lineage>
        <taxon>Eukaryota</taxon>
        <taxon>Metazoa</taxon>
        <taxon>Ecdysozoa</taxon>
        <taxon>Arthropoda</taxon>
        <taxon>Chelicerata</taxon>
        <taxon>Arachnida</taxon>
        <taxon>Araneae</taxon>
        <taxon>Araneomorphae</taxon>
        <taxon>Entelegynae</taxon>
        <taxon>Araneoidea</taxon>
        <taxon>Nephilidae</taxon>
        <taxon>Trichonephila</taxon>
        <taxon>Trichonephila inaurata</taxon>
    </lineage>
</organism>